<sequence length="250" mass="25999">MTARTDALKGARQAMPVMLSTVPFAILFGAVAVSHGLTPGDATLMSATIFAGASQLVGIDLFGHAVPAWLVVLSVFAVNFRHILYSAAVGPLFEGFGRLQQALGFFLLTDPQFAASLARSESGHRVTPSWYLAFGGVIYASWVACTAIGASFGSLIGDPKALGIDVLLPVYFLGLTLGFRHRSHFWPIVVVSATAAVLAERLVGSPWHVSIGALCGVALAAILPPAKRPVADTDADAAAGGPKMDVEVEA</sequence>
<evidence type="ECO:0000256" key="6">
    <source>
        <dbReference type="ARBA" id="ARBA00022989"/>
    </source>
</evidence>
<dbReference type="InterPro" id="IPR011606">
    <property type="entry name" value="Brnchd-chn_aa_trnsp_permease"/>
</dbReference>
<keyword evidence="7 8" id="KW-0472">Membrane</keyword>
<evidence type="ECO:0000256" key="7">
    <source>
        <dbReference type="ARBA" id="ARBA00023136"/>
    </source>
</evidence>
<evidence type="ECO:0000256" key="1">
    <source>
        <dbReference type="ARBA" id="ARBA00004651"/>
    </source>
</evidence>
<dbReference type="EMBL" id="JAGGJU010000011">
    <property type="protein sequence ID" value="MBP1852303.1"/>
    <property type="molecule type" value="Genomic_DNA"/>
</dbReference>
<gene>
    <name evidence="9" type="ORF">J2Z17_003760</name>
</gene>
<dbReference type="Pfam" id="PF03591">
    <property type="entry name" value="AzlC"/>
    <property type="match status" value="1"/>
</dbReference>
<evidence type="ECO:0000256" key="4">
    <source>
        <dbReference type="ARBA" id="ARBA00022475"/>
    </source>
</evidence>
<evidence type="ECO:0000313" key="9">
    <source>
        <dbReference type="EMBL" id="MBP1852303.1"/>
    </source>
</evidence>
<evidence type="ECO:0000256" key="8">
    <source>
        <dbReference type="SAM" id="Phobius"/>
    </source>
</evidence>
<evidence type="ECO:0000313" key="10">
    <source>
        <dbReference type="Proteomes" id="UP000759443"/>
    </source>
</evidence>
<accession>A0ABS4E302</accession>
<comment type="similarity">
    <text evidence="2">Belongs to the AzlC family.</text>
</comment>
<feature type="transmembrane region" description="Helical" evidence="8">
    <location>
        <begin position="161"/>
        <end position="178"/>
    </location>
</feature>
<keyword evidence="10" id="KW-1185">Reference proteome</keyword>
<organism evidence="9 10">
    <name type="scientific">Rhizobium halophytocola</name>
    <dbReference type="NCBI Taxonomy" id="735519"/>
    <lineage>
        <taxon>Bacteria</taxon>
        <taxon>Pseudomonadati</taxon>
        <taxon>Pseudomonadota</taxon>
        <taxon>Alphaproteobacteria</taxon>
        <taxon>Hyphomicrobiales</taxon>
        <taxon>Rhizobiaceae</taxon>
        <taxon>Rhizobium/Agrobacterium group</taxon>
        <taxon>Rhizobium</taxon>
    </lineage>
</organism>
<proteinExistence type="inferred from homology"/>
<evidence type="ECO:0000256" key="2">
    <source>
        <dbReference type="ARBA" id="ARBA00010735"/>
    </source>
</evidence>
<keyword evidence="3" id="KW-0813">Transport</keyword>
<keyword evidence="4" id="KW-1003">Cell membrane</keyword>
<keyword evidence="6 8" id="KW-1133">Transmembrane helix</keyword>
<dbReference type="PANTHER" id="PTHR34979">
    <property type="entry name" value="INNER MEMBRANE PROTEIN YGAZ"/>
    <property type="match status" value="1"/>
</dbReference>
<feature type="transmembrane region" description="Helical" evidence="8">
    <location>
        <begin position="130"/>
        <end position="155"/>
    </location>
</feature>
<keyword evidence="5 8" id="KW-0812">Transmembrane</keyword>
<reference evidence="9 10" key="1">
    <citation type="submission" date="2021-03" db="EMBL/GenBank/DDBJ databases">
        <title>Genomic Encyclopedia of Type Strains, Phase IV (KMG-IV): sequencing the most valuable type-strain genomes for metagenomic binning, comparative biology and taxonomic classification.</title>
        <authorList>
            <person name="Goeker M."/>
        </authorList>
    </citation>
    <scope>NUCLEOTIDE SEQUENCE [LARGE SCALE GENOMIC DNA]</scope>
    <source>
        <strain evidence="9 10">DSM 21600</strain>
    </source>
</reference>
<dbReference type="RefSeq" id="WP_209947151.1">
    <property type="nucleotide sequence ID" value="NZ_JAGGJU010000011.1"/>
</dbReference>
<evidence type="ECO:0000256" key="5">
    <source>
        <dbReference type="ARBA" id="ARBA00022692"/>
    </source>
</evidence>
<protein>
    <submittedName>
        <fullName evidence="9">Branched-subunit amino acid permease</fullName>
    </submittedName>
</protein>
<name>A0ABS4E302_9HYPH</name>
<dbReference type="Proteomes" id="UP000759443">
    <property type="component" value="Unassembled WGS sequence"/>
</dbReference>
<dbReference type="PANTHER" id="PTHR34979:SF1">
    <property type="entry name" value="INNER MEMBRANE PROTEIN YGAZ"/>
    <property type="match status" value="1"/>
</dbReference>
<comment type="subcellular location">
    <subcellularLocation>
        <location evidence="1">Cell membrane</location>
        <topology evidence="1">Multi-pass membrane protein</topology>
    </subcellularLocation>
</comment>
<feature type="transmembrane region" description="Helical" evidence="8">
    <location>
        <begin position="17"/>
        <end position="37"/>
    </location>
</feature>
<evidence type="ECO:0000256" key="3">
    <source>
        <dbReference type="ARBA" id="ARBA00022448"/>
    </source>
</evidence>
<comment type="caution">
    <text evidence="9">The sequence shown here is derived from an EMBL/GenBank/DDBJ whole genome shotgun (WGS) entry which is preliminary data.</text>
</comment>